<accession>A0A371FT56</accession>
<reference evidence="2" key="1">
    <citation type="submission" date="2018-05" db="EMBL/GenBank/DDBJ databases">
        <title>Draft genome of Mucuna pruriens seed.</title>
        <authorList>
            <person name="Nnadi N.E."/>
            <person name="Vos R."/>
            <person name="Hasami M.H."/>
            <person name="Devisetty U.K."/>
            <person name="Aguiy J.C."/>
        </authorList>
    </citation>
    <scope>NUCLEOTIDE SEQUENCE [LARGE SCALE GENOMIC DNA]</scope>
    <source>
        <strain evidence="2">JCA_2017</strain>
    </source>
</reference>
<feature type="non-terminal residue" evidence="2">
    <location>
        <position position="1"/>
    </location>
</feature>
<dbReference type="InterPro" id="IPR023299">
    <property type="entry name" value="ATPase_P-typ_cyto_dom_N"/>
</dbReference>
<dbReference type="PANTHER" id="PTHR42861">
    <property type="entry name" value="CALCIUM-TRANSPORTING ATPASE"/>
    <property type="match status" value="1"/>
</dbReference>
<keyword evidence="3" id="KW-1185">Reference proteome</keyword>
<dbReference type="GO" id="GO:0000166">
    <property type="term" value="F:nucleotide binding"/>
    <property type="evidence" value="ECO:0007669"/>
    <property type="project" value="InterPro"/>
</dbReference>
<keyword evidence="1" id="KW-0460">Magnesium</keyword>
<name>A0A371FT56_MUCPR</name>
<dbReference type="Proteomes" id="UP000257109">
    <property type="component" value="Unassembled WGS sequence"/>
</dbReference>
<feature type="non-terminal residue" evidence="2">
    <location>
        <position position="218"/>
    </location>
</feature>
<dbReference type="OrthoDB" id="1421891at2759"/>
<evidence type="ECO:0000313" key="3">
    <source>
        <dbReference type="Proteomes" id="UP000257109"/>
    </source>
</evidence>
<dbReference type="STRING" id="157652.A0A371FT56"/>
<proteinExistence type="predicted"/>
<dbReference type="AlphaFoldDB" id="A0A371FT56"/>
<dbReference type="EMBL" id="QJKJ01007913">
    <property type="protein sequence ID" value="RDX81486.1"/>
    <property type="molecule type" value="Genomic_DNA"/>
</dbReference>
<organism evidence="2 3">
    <name type="scientific">Mucuna pruriens</name>
    <name type="common">Velvet bean</name>
    <name type="synonym">Dolichos pruriens</name>
    <dbReference type="NCBI Taxonomy" id="157652"/>
    <lineage>
        <taxon>Eukaryota</taxon>
        <taxon>Viridiplantae</taxon>
        <taxon>Streptophyta</taxon>
        <taxon>Embryophyta</taxon>
        <taxon>Tracheophyta</taxon>
        <taxon>Spermatophyta</taxon>
        <taxon>Magnoliopsida</taxon>
        <taxon>eudicotyledons</taxon>
        <taxon>Gunneridae</taxon>
        <taxon>Pentapetalae</taxon>
        <taxon>rosids</taxon>
        <taxon>fabids</taxon>
        <taxon>Fabales</taxon>
        <taxon>Fabaceae</taxon>
        <taxon>Papilionoideae</taxon>
        <taxon>50 kb inversion clade</taxon>
        <taxon>NPAAA clade</taxon>
        <taxon>indigoferoid/millettioid clade</taxon>
        <taxon>Phaseoleae</taxon>
        <taxon>Mucuna</taxon>
    </lineage>
</organism>
<dbReference type="SUPFAM" id="SSF81660">
    <property type="entry name" value="Metal cation-transporting ATPase, ATP-binding domain N"/>
    <property type="match status" value="1"/>
</dbReference>
<evidence type="ECO:0000256" key="1">
    <source>
        <dbReference type="ARBA" id="ARBA00022842"/>
    </source>
</evidence>
<protein>
    <submittedName>
        <fullName evidence="2">ATPase 9, plasma membrane-type</fullName>
    </submittedName>
</protein>
<evidence type="ECO:0000313" key="2">
    <source>
        <dbReference type="EMBL" id="RDX81486.1"/>
    </source>
</evidence>
<sequence>ELFGDNFDLLIIGCDLSILHVFKKDADKDTIILLGARAYRVKNQDAIDACIVGMLGDPKEARNGITEVHLLPFNPVDKRTAIAYVDQNGNWHRASKGAPEHKKVHAIIEKFAVLGLRSLAVAKQVSWAVNSKLPKQMKILVGYVSISDAHCFTYSSNFWRLKVAQFYIGRHKILYVGGATNVNDALYKELWHTCAGPLVTLPREGERVYYFQQGHMEQ</sequence>
<dbReference type="Gene3D" id="3.40.1110.10">
    <property type="entry name" value="Calcium-transporting ATPase, cytoplasmic domain N"/>
    <property type="match status" value="1"/>
</dbReference>
<comment type="caution">
    <text evidence="2">The sequence shown here is derived from an EMBL/GenBank/DDBJ whole genome shotgun (WGS) entry which is preliminary data.</text>
</comment>
<gene>
    <name evidence="2" type="primary">AHA9</name>
    <name evidence="2" type="ORF">CR513_37831</name>
</gene>